<dbReference type="GO" id="GO:0030313">
    <property type="term" value="C:cell envelope"/>
    <property type="evidence" value="ECO:0007669"/>
    <property type="project" value="UniProtKB-SubCell"/>
</dbReference>
<dbReference type="PANTHER" id="PTHR32347">
    <property type="entry name" value="EFFLUX SYSTEM COMPONENT YKNX-RELATED"/>
    <property type="match status" value="1"/>
</dbReference>
<keyword evidence="4" id="KW-0812">Transmembrane</keyword>
<comment type="subcellular location">
    <subcellularLocation>
        <location evidence="1">Cell envelope</location>
    </subcellularLocation>
</comment>
<evidence type="ECO:0000256" key="3">
    <source>
        <dbReference type="SAM" id="Coils"/>
    </source>
</evidence>
<protein>
    <submittedName>
        <fullName evidence="5">HlyD family efflux transporter periplasmic adaptor subunit</fullName>
    </submittedName>
</protein>
<name>A0A4Q1SE16_9BACT</name>
<dbReference type="RefSeq" id="WP_129208689.1">
    <property type="nucleotide sequence ID" value="NZ_BMGU01000004.1"/>
</dbReference>
<evidence type="ECO:0000313" key="6">
    <source>
        <dbReference type="Proteomes" id="UP000290253"/>
    </source>
</evidence>
<dbReference type="Gene3D" id="2.40.420.20">
    <property type="match status" value="1"/>
</dbReference>
<dbReference type="AlphaFoldDB" id="A0A4Q1SE16"/>
<comment type="caution">
    <text evidence="5">The sequence shown here is derived from an EMBL/GenBank/DDBJ whole genome shotgun (WGS) entry which is preliminary data.</text>
</comment>
<keyword evidence="4" id="KW-1133">Transmembrane helix</keyword>
<dbReference type="OrthoDB" id="9806939at2"/>
<evidence type="ECO:0000256" key="1">
    <source>
        <dbReference type="ARBA" id="ARBA00004196"/>
    </source>
</evidence>
<evidence type="ECO:0000313" key="5">
    <source>
        <dbReference type="EMBL" id="RXS95492.1"/>
    </source>
</evidence>
<dbReference type="Proteomes" id="UP000290253">
    <property type="component" value="Unassembled WGS sequence"/>
</dbReference>
<sequence>MDIARPDIKKKKLRRNAVWIVIGVVALAAVAFFVYRLKPAAPPVDASTIWPDTVKRGPLVVQVHGLGTLVPREDSIELIPAQTDATVVRIRVLPGTKVTPDTILMDLADPELEQQLLSAQLALKGAEADYKSLQATLESTLMDKKTAAAQVNADYSQDQLQAQTDKKLYELGVISGLAYSKSKGTADQLTTQHDLSQQQLEVNRKAIEVQLASSQAKIDQAKAQLALYEKQSAALQVKAGISGVLAPLATPVQVGQHVAVGTSVAEVVQLDKLKAALQIAETQAHDIQLGQPAEVDTHNGIVQGHVIRIDPSVVNGTRTVDVSLDGALPPGAVPQLSVDGTIDQERLQDVLYVGRPAFGNPDSTISLFRIDADGKTATRVQVKVGKASVTEIQILNGLKEGDRVILSDMSRYDATDKVRLD</sequence>
<dbReference type="EMBL" id="SDMK01000002">
    <property type="protein sequence ID" value="RXS95492.1"/>
    <property type="molecule type" value="Genomic_DNA"/>
</dbReference>
<feature type="transmembrane region" description="Helical" evidence="4">
    <location>
        <begin position="16"/>
        <end position="35"/>
    </location>
</feature>
<evidence type="ECO:0000256" key="2">
    <source>
        <dbReference type="ARBA" id="ARBA00023054"/>
    </source>
</evidence>
<dbReference type="InterPro" id="IPR050465">
    <property type="entry name" value="UPF0194_transport"/>
</dbReference>
<accession>A0A4Q1SE16</accession>
<dbReference type="Gene3D" id="2.40.30.170">
    <property type="match status" value="1"/>
</dbReference>
<gene>
    <name evidence="5" type="ORF">ESZ00_13035</name>
</gene>
<reference evidence="5 6" key="1">
    <citation type="journal article" date="2016" name="Int. J. Syst. Evol. Microbiol.">
        <title>Acidipila dinghuensis sp. nov., an acidobacterium isolated from forest soil.</title>
        <authorList>
            <person name="Jiang Y.W."/>
            <person name="Wang J."/>
            <person name="Chen M.H."/>
            <person name="Lv Y.Y."/>
            <person name="Qiu L.H."/>
        </authorList>
    </citation>
    <scope>NUCLEOTIDE SEQUENCE [LARGE SCALE GENOMIC DNA]</scope>
    <source>
        <strain evidence="5 6">DHOF10</strain>
    </source>
</reference>
<keyword evidence="4" id="KW-0472">Membrane</keyword>
<feature type="coiled-coil region" evidence="3">
    <location>
        <begin position="116"/>
        <end position="143"/>
    </location>
</feature>
<feature type="coiled-coil region" evidence="3">
    <location>
        <begin position="204"/>
        <end position="238"/>
    </location>
</feature>
<keyword evidence="2 3" id="KW-0175">Coiled coil</keyword>
<evidence type="ECO:0000256" key="4">
    <source>
        <dbReference type="SAM" id="Phobius"/>
    </source>
</evidence>
<dbReference type="Gene3D" id="1.10.287.470">
    <property type="entry name" value="Helix hairpin bin"/>
    <property type="match status" value="1"/>
</dbReference>
<dbReference type="Gene3D" id="2.40.50.100">
    <property type="match status" value="1"/>
</dbReference>
<keyword evidence="6" id="KW-1185">Reference proteome</keyword>
<proteinExistence type="predicted"/>
<organism evidence="5 6">
    <name type="scientific">Silvibacterium dinghuense</name>
    <dbReference type="NCBI Taxonomy" id="1560006"/>
    <lineage>
        <taxon>Bacteria</taxon>
        <taxon>Pseudomonadati</taxon>
        <taxon>Acidobacteriota</taxon>
        <taxon>Terriglobia</taxon>
        <taxon>Terriglobales</taxon>
        <taxon>Acidobacteriaceae</taxon>
        <taxon>Silvibacterium</taxon>
    </lineage>
</organism>
<dbReference type="PANTHER" id="PTHR32347:SF23">
    <property type="entry name" value="BLL5650 PROTEIN"/>
    <property type="match status" value="1"/>
</dbReference>